<dbReference type="InterPro" id="IPR046341">
    <property type="entry name" value="SET_dom_sf"/>
</dbReference>
<evidence type="ECO:0000256" key="3">
    <source>
        <dbReference type="ARBA" id="ARBA00022737"/>
    </source>
</evidence>
<dbReference type="InterPro" id="IPR001214">
    <property type="entry name" value="SET_dom"/>
</dbReference>
<accession>A0AAD9JI44</accession>
<comment type="caution">
    <text evidence="11">The sequence shown here is derived from an EMBL/GenBank/DDBJ whole genome shotgun (WGS) entry which is preliminary data.</text>
</comment>
<evidence type="ECO:0000256" key="4">
    <source>
        <dbReference type="ARBA" id="ARBA00022771"/>
    </source>
</evidence>
<evidence type="ECO:0000259" key="10">
    <source>
        <dbReference type="PROSITE" id="PS50280"/>
    </source>
</evidence>
<feature type="domain" description="C2H2-type" evidence="9">
    <location>
        <begin position="914"/>
        <end position="942"/>
    </location>
</feature>
<feature type="domain" description="C2H2-type" evidence="9">
    <location>
        <begin position="858"/>
        <end position="886"/>
    </location>
</feature>
<feature type="region of interest" description="Disordered" evidence="8">
    <location>
        <begin position="1"/>
        <end position="54"/>
    </location>
</feature>
<dbReference type="InterPro" id="IPR013087">
    <property type="entry name" value="Znf_C2H2_type"/>
</dbReference>
<name>A0AAD9JI44_9ANNE</name>
<evidence type="ECO:0000256" key="2">
    <source>
        <dbReference type="ARBA" id="ARBA00022723"/>
    </source>
</evidence>
<evidence type="ECO:0000256" key="8">
    <source>
        <dbReference type="SAM" id="MobiDB-lite"/>
    </source>
</evidence>
<feature type="domain" description="SET" evidence="10">
    <location>
        <begin position="427"/>
        <end position="540"/>
    </location>
</feature>
<feature type="non-terminal residue" evidence="11">
    <location>
        <position position="1"/>
    </location>
</feature>
<keyword evidence="4 7" id="KW-0863">Zinc-finger</keyword>
<dbReference type="AlphaFoldDB" id="A0AAD9JI44"/>
<evidence type="ECO:0000313" key="12">
    <source>
        <dbReference type="Proteomes" id="UP001208570"/>
    </source>
</evidence>
<dbReference type="Proteomes" id="UP001208570">
    <property type="component" value="Unassembled WGS sequence"/>
</dbReference>
<keyword evidence="5" id="KW-0862">Zinc</keyword>
<evidence type="ECO:0000256" key="6">
    <source>
        <dbReference type="ARBA" id="ARBA00023242"/>
    </source>
</evidence>
<keyword evidence="12" id="KW-1185">Reference proteome</keyword>
<feature type="domain" description="C2H2-type" evidence="9">
    <location>
        <begin position="830"/>
        <end position="857"/>
    </location>
</feature>
<evidence type="ECO:0000313" key="11">
    <source>
        <dbReference type="EMBL" id="KAK2153604.1"/>
    </source>
</evidence>
<feature type="domain" description="C2H2-type" evidence="9">
    <location>
        <begin position="716"/>
        <end position="743"/>
    </location>
</feature>
<dbReference type="GO" id="GO:0000981">
    <property type="term" value="F:DNA-binding transcription factor activity, RNA polymerase II-specific"/>
    <property type="evidence" value="ECO:0007669"/>
    <property type="project" value="TreeGrafter"/>
</dbReference>
<feature type="compositionally biased region" description="Polar residues" evidence="8">
    <location>
        <begin position="1"/>
        <end position="36"/>
    </location>
</feature>
<dbReference type="Gene3D" id="3.30.160.60">
    <property type="entry name" value="Classic Zinc Finger"/>
    <property type="match status" value="7"/>
</dbReference>
<evidence type="ECO:0000256" key="5">
    <source>
        <dbReference type="ARBA" id="ARBA00022833"/>
    </source>
</evidence>
<organism evidence="11 12">
    <name type="scientific">Paralvinella palmiformis</name>
    <dbReference type="NCBI Taxonomy" id="53620"/>
    <lineage>
        <taxon>Eukaryota</taxon>
        <taxon>Metazoa</taxon>
        <taxon>Spiralia</taxon>
        <taxon>Lophotrochozoa</taxon>
        <taxon>Annelida</taxon>
        <taxon>Polychaeta</taxon>
        <taxon>Sedentaria</taxon>
        <taxon>Canalipalpata</taxon>
        <taxon>Terebellida</taxon>
        <taxon>Terebelliformia</taxon>
        <taxon>Alvinellidae</taxon>
        <taxon>Paralvinella</taxon>
    </lineage>
</organism>
<sequence>TMETSGGLTHPENTSQVSDGTQQTWQVSIDSPQRYPTPSGVDDPESTQAYTSISSSVPATLPSLGNIQLPDNQNYHTGVPVQPIFTVSSTGYEPRVEDFVGLVSSGLQNMALPTSTSLTLQHMQQVLQQATERKNLPPHLQVVPLFDSGIGLSALQRSATLNQTSLNASLGSVGLGISGLNNSQISSNAITVTSSLPVTSLSDAGLDTRDHIVSDNREQLVSGVQSLHTSLLAEQSQNNSANLQNPPLFSMTQTPDGANINAMVNAVSAAVNGTLSSDRLLAGSHDTTADLSAANIITPNNSSLHIIEPQTMLGLNEATLHDPMVTQHDSSDEDDNNESNPQNGQVSVYDNTDSALFMPRKSQRIAEKERSPSPTQQPFYLPKEYYSISEIWCEDCQTSYSTECMKHKQQPIYDKVLLSRAWATLPSPLQILRLGETSELGVFARKTVQKRTKFGPFYAPLVESLEHVTNKRFLLKIENEDGSQYFFEANDENSCNWMMFVRPANNYSEQNVVAFQYKMDIFYMTTKNIEPKQELKVWYAAPYANRMGVEPYRPTEEELQDLALNLCIATAELDTQIRKYREPIKRSLMTLYKKQGKDSGGNEWVCTNCDLTFDNPSLLNLHTLTHAAEDLAMVDLNSTLAPSVVPGVSPNQAVEMLLGNSVAGISGDTVIQWDENHLQCPVCNKKFQTKQELILHASEHARKTHRSLRIHPRKPFKCMTCWKSFATDESLQKHMLCHSDKAHKPVKCDKCNKRFMNNSALACHMKTHSDKKYYECPICNKDFDQIHAMKEHVQEHAVNGMYDCPECHKSFPDYKMIRRHVKAFHSPKQYACTECEKVFSRPDKLKLHMLKHSNHREFMCENCGRQFKRKDKLGEHMKRMHNPLREKKKELAGSTQAKKFSPKVEPNDFNRFIYKCHTCMLGFKRRGMLVNHIAKRHPDMKANDIPELNLPILRTNRDFFCQYCDKVYKSSSKRKMHILKYHPGGQLPPSIRSKNAYGVDGVHASYSQPAGSVTTMPHPCSMCHKQYASKAKLLQHQRKKHPDAESGLTDRRRVQIHLQPTTSGDLTLSTSLVEKPRLLAAIIQKPLDNTATEVITIAPQNLQNIDSLQGTDLLTQAMSELNPTLTEFRTQNQASGATIEYQLAGVMPGGGTATLVQPATIQPQQMIELSHLGQLTQAQIGRTQPAQIIQAASAVTTINSQVINPISVVSTTQTLNAIPVTLAGAYIQKAASSLNWATPQTVTQTYR</sequence>
<dbReference type="SMART" id="SM00355">
    <property type="entry name" value="ZnF_C2H2"/>
    <property type="match status" value="11"/>
</dbReference>
<feature type="domain" description="C2H2-type" evidence="9">
    <location>
        <begin position="1018"/>
        <end position="1046"/>
    </location>
</feature>
<proteinExistence type="predicted"/>
<dbReference type="Pfam" id="PF21549">
    <property type="entry name" value="PRDM2_PR"/>
    <property type="match status" value="1"/>
</dbReference>
<evidence type="ECO:0000256" key="1">
    <source>
        <dbReference type="ARBA" id="ARBA00004123"/>
    </source>
</evidence>
<feature type="domain" description="C2H2-type" evidence="9">
    <location>
        <begin position="746"/>
        <end position="773"/>
    </location>
</feature>
<evidence type="ECO:0000259" key="9">
    <source>
        <dbReference type="PROSITE" id="PS50157"/>
    </source>
</evidence>
<dbReference type="Gene3D" id="2.170.270.10">
    <property type="entry name" value="SET domain"/>
    <property type="match status" value="1"/>
</dbReference>
<feature type="domain" description="C2H2-type" evidence="9">
    <location>
        <begin position="774"/>
        <end position="797"/>
    </location>
</feature>
<reference evidence="11" key="1">
    <citation type="journal article" date="2023" name="Mol. Biol. Evol.">
        <title>Third-Generation Sequencing Reveals the Adaptive Role of the Epigenome in Three Deep-Sea Polychaetes.</title>
        <authorList>
            <person name="Perez M."/>
            <person name="Aroh O."/>
            <person name="Sun Y."/>
            <person name="Lan Y."/>
            <person name="Juniper S.K."/>
            <person name="Young C.R."/>
            <person name="Angers B."/>
            <person name="Qian P.Y."/>
        </authorList>
    </citation>
    <scope>NUCLEOTIDE SEQUENCE</scope>
    <source>
        <strain evidence="11">P08H-3</strain>
    </source>
</reference>
<dbReference type="InterPro" id="IPR036236">
    <property type="entry name" value="Znf_C2H2_sf"/>
</dbReference>
<keyword evidence="6" id="KW-0539">Nucleus</keyword>
<dbReference type="Pfam" id="PF13912">
    <property type="entry name" value="zf-C2H2_6"/>
    <property type="match status" value="1"/>
</dbReference>
<dbReference type="PROSITE" id="PS00028">
    <property type="entry name" value="ZINC_FINGER_C2H2_1"/>
    <property type="match status" value="11"/>
</dbReference>
<dbReference type="PROSITE" id="PS50280">
    <property type="entry name" value="SET"/>
    <property type="match status" value="1"/>
</dbReference>
<dbReference type="GO" id="GO:0000977">
    <property type="term" value="F:RNA polymerase II transcription regulatory region sequence-specific DNA binding"/>
    <property type="evidence" value="ECO:0007669"/>
    <property type="project" value="TreeGrafter"/>
</dbReference>
<feature type="domain" description="C2H2-type" evidence="9">
    <location>
        <begin position="604"/>
        <end position="631"/>
    </location>
</feature>
<dbReference type="SUPFAM" id="SSF57667">
    <property type="entry name" value="beta-beta-alpha zinc fingers"/>
    <property type="match status" value="5"/>
</dbReference>
<dbReference type="GO" id="GO:0005634">
    <property type="term" value="C:nucleus"/>
    <property type="evidence" value="ECO:0007669"/>
    <property type="project" value="TreeGrafter"/>
</dbReference>
<dbReference type="PROSITE" id="PS50157">
    <property type="entry name" value="ZINC_FINGER_C2H2_2"/>
    <property type="match status" value="10"/>
</dbReference>
<dbReference type="Pfam" id="PF00096">
    <property type="entry name" value="zf-C2H2"/>
    <property type="match status" value="3"/>
</dbReference>
<protein>
    <recommendedName>
        <fullName evidence="13">PR domain zinc finger protein 10</fullName>
    </recommendedName>
</protein>
<evidence type="ECO:0008006" key="13">
    <source>
        <dbReference type="Google" id="ProtNLM"/>
    </source>
</evidence>
<feature type="region of interest" description="Disordered" evidence="8">
    <location>
        <begin position="325"/>
        <end position="352"/>
    </location>
</feature>
<dbReference type="GO" id="GO:0008270">
    <property type="term" value="F:zinc ion binding"/>
    <property type="evidence" value="ECO:0007669"/>
    <property type="project" value="UniProtKB-KW"/>
</dbReference>
<comment type="subcellular location">
    <subcellularLocation>
        <location evidence="1">Nucleus</location>
    </subcellularLocation>
</comment>
<gene>
    <name evidence="11" type="ORF">LSH36_291g02025</name>
</gene>
<feature type="compositionally biased region" description="Polar residues" evidence="8">
    <location>
        <begin position="341"/>
        <end position="352"/>
    </location>
</feature>
<dbReference type="PANTHER" id="PTHR24381">
    <property type="entry name" value="ZINC FINGER PROTEIN"/>
    <property type="match status" value="1"/>
</dbReference>
<dbReference type="FunFam" id="3.30.160.60:FF:000100">
    <property type="entry name" value="Zinc finger 45-like"/>
    <property type="match status" value="1"/>
</dbReference>
<feature type="domain" description="C2H2-type" evidence="9">
    <location>
        <begin position="678"/>
        <end position="705"/>
    </location>
</feature>
<keyword evidence="3" id="KW-0677">Repeat</keyword>
<dbReference type="EMBL" id="JAODUP010000291">
    <property type="protein sequence ID" value="KAK2153604.1"/>
    <property type="molecule type" value="Genomic_DNA"/>
</dbReference>
<evidence type="ECO:0000256" key="7">
    <source>
        <dbReference type="PROSITE-ProRule" id="PRU00042"/>
    </source>
</evidence>
<feature type="domain" description="C2H2-type" evidence="9">
    <location>
        <begin position="802"/>
        <end position="830"/>
    </location>
</feature>
<keyword evidence="2" id="KW-0479">Metal-binding</keyword>
<dbReference type="PANTHER" id="PTHR24381:SF393">
    <property type="entry name" value="CHROMATIN-LINKED ADAPTOR FOR MSL PROTEINS, ISOFORM B"/>
    <property type="match status" value="1"/>
</dbReference>